<gene>
    <name evidence="2" type="ORF">UFOPK3423_00795</name>
</gene>
<dbReference type="GO" id="GO:0047343">
    <property type="term" value="F:glucose-1-phosphate cytidylyltransferase activity"/>
    <property type="evidence" value="ECO:0007669"/>
    <property type="project" value="InterPro"/>
</dbReference>
<evidence type="ECO:0000259" key="1">
    <source>
        <dbReference type="Pfam" id="PF00483"/>
    </source>
</evidence>
<dbReference type="EMBL" id="CAFBLQ010000071">
    <property type="protein sequence ID" value="CAB4872053.1"/>
    <property type="molecule type" value="Genomic_DNA"/>
</dbReference>
<dbReference type="Pfam" id="PF00483">
    <property type="entry name" value="NTP_transferase"/>
    <property type="match status" value="1"/>
</dbReference>
<dbReference type="InterPro" id="IPR029044">
    <property type="entry name" value="Nucleotide-diphossugar_trans"/>
</dbReference>
<dbReference type="Gene3D" id="3.90.550.10">
    <property type="entry name" value="Spore Coat Polysaccharide Biosynthesis Protein SpsA, Chain A"/>
    <property type="match status" value="1"/>
</dbReference>
<dbReference type="AlphaFoldDB" id="A0A6J7DX74"/>
<feature type="domain" description="Nucleotidyl transferase" evidence="1">
    <location>
        <begin position="11"/>
        <end position="185"/>
    </location>
</feature>
<proteinExistence type="predicted"/>
<dbReference type="PANTHER" id="PTHR47183">
    <property type="entry name" value="GLUCOSE-1-PHOSPHATE CYTIDYLYLTRANSFERASE-RELATED"/>
    <property type="match status" value="1"/>
</dbReference>
<name>A0A6J7DX74_9ZZZZ</name>
<evidence type="ECO:0000313" key="2">
    <source>
        <dbReference type="EMBL" id="CAB4872053.1"/>
    </source>
</evidence>
<dbReference type="InterPro" id="IPR013446">
    <property type="entry name" value="G1P_cyt_trans-like"/>
</dbReference>
<accession>A0A6J7DX74</accession>
<organism evidence="2">
    <name type="scientific">freshwater metagenome</name>
    <dbReference type="NCBI Taxonomy" id="449393"/>
    <lineage>
        <taxon>unclassified sequences</taxon>
        <taxon>metagenomes</taxon>
        <taxon>ecological metagenomes</taxon>
    </lineage>
</organism>
<reference evidence="2" key="1">
    <citation type="submission" date="2020-05" db="EMBL/GenBank/DDBJ databases">
        <authorList>
            <person name="Chiriac C."/>
            <person name="Salcher M."/>
            <person name="Ghai R."/>
            <person name="Kavagutti S V."/>
        </authorList>
    </citation>
    <scope>NUCLEOTIDE SEQUENCE</scope>
</reference>
<protein>
    <submittedName>
        <fullName evidence="2">Unannotated protein</fullName>
    </submittedName>
</protein>
<dbReference type="PANTHER" id="PTHR47183:SF1">
    <property type="entry name" value="GLUCOSE-1-PHOSPHATE CYTIDYLYLTRANSFERASE"/>
    <property type="match status" value="1"/>
</dbReference>
<dbReference type="SUPFAM" id="SSF53448">
    <property type="entry name" value="Nucleotide-diphospho-sugar transferases"/>
    <property type="match status" value="1"/>
</dbReference>
<sequence>MAVDANIPVAILCGGRGTRLQGAMAGIPKALVEIGGMPIVWHVIHIYAGQGFREILLLTGHLGEQVEAFVASQRWPDGVRVRCIDTGTDTPTGGRIARVAGELGGGTCCVTYGDGVADIDLDALIAGHRSANLPATMTVVQPVERFGIADVAADGRISGFREKPLSEHWVNGGFLCFEPAAIARIGLDDVLEEGPLESLAASGDLRAHRHEGFWACMDTYKDAIQLSDLYRAGEAPWRRW</sequence>
<dbReference type="InterPro" id="IPR005835">
    <property type="entry name" value="NTP_transferase_dom"/>
</dbReference>